<reference evidence="8" key="1">
    <citation type="submission" date="2022-04" db="EMBL/GenBank/DDBJ databases">
        <title>Carnegiea gigantea Genome sequencing and assembly v2.</title>
        <authorList>
            <person name="Copetti D."/>
            <person name="Sanderson M.J."/>
            <person name="Burquez A."/>
            <person name="Wojciechowski M.F."/>
        </authorList>
    </citation>
    <scope>NUCLEOTIDE SEQUENCE</scope>
    <source>
        <strain evidence="8">SGP5-SGP5p</strain>
        <tissue evidence="8">Aerial part</tissue>
    </source>
</reference>
<keyword evidence="4" id="KW-0460">Magnesium</keyword>
<evidence type="ECO:0000313" key="8">
    <source>
        <dbReference type="EMBL" id="KAJ8443662.1"/>
    </source>
</evidence>
<dbReference type="GO" id="GO:0005524">
    <property type="term" value="F:ATP binding"/>
    <property type="evidence" value="ECO:0007669"/>
    <property type="project" value="UniProtKB-KW"/>
</dbReference>
<protein>
    <recommendedName>
        <fullName evidence="7">AAA+ ATPase domain-containing protein</fullName>
    </recommendedName>
</protein>
<evidence type="ECO:0000259" key="7">
    <source>
        <dbReference type="SMART" id="SM00382"/>
    </source>
</evidence>
<dbReference type="SUPFAM" id="SSF52540">
    <property type="entry name" value="P-loop containing nucleoside triphosphate hydrolases"/>
    <property type="match status" value="1"/>
</dbReference>
<dbReference type="OrthoDB" id="10251412at2759"/>
<name>A0A9Q1KI51_9CARY</name>
<gene>
    <name evidence="8" type="ORF">Cgig2_019644</name>
</gene>
<dbReference type="AlphaFoldDB" id="A0A9Q1KI51"/>
<comment type="similarity">
    <text evidence="2">Belongs to the AAA ATPase family. BCS1 subfamily.</text>
</comment>
<dbReference type="Gene3D" id="6.10.280.40">
    <property type="match status" value="1"/>
</dbReference>
<dbReference type="Proteomes" id="UP001153076">
    <property type="component" value="Unassembled WGS sequence"/>
</dbReference>
<dbReference type="CDD" id="cd19510">
    <property type="entry name" value="RecA-like_BCS1"/>
    <property type="match status" value="1"/>
</dbReference>
<evidence type="ECO:0000256" key="5">
    <source>
        <dbReference type="ARBA" id="ARBA00049360"/>
    </source>
</evidence>
<dbReference type="InterPro" id="IPR027417">
    <property type="entry name" value="P-loop_NTPase"/>
</dbReference>
<dbReference type="Pfam" id="PF00004">
    <property type="entry name" value="AAA"/>
    <property type="match status" value="1"/>
</dbReference>
<dbReference type="InterPro" id="IPR058017">
    <property type="entry name" value="At3g28540-like_C"/>
</dbReference>
<dbReference type="InterPro" id="IPR003593">
    <property type="entry name" value="AAA+_ATPase"/>
</dbReference>
<comment type="catalytic activity">
    <reaction evidence="5">
        <text>ATP + H2O = ADP + phosphate + H(+)</text>
        <dbReference type="Rhea" id="RHEA:13065"/>
        <dbReference type="ChEBI" id="CHEBI:15377"/>
        <dbReference type="ChEBI" id="CHEBI:15378"/>
        <dbReference type="ChEBI" id="CHEBI:30616"/>
        <dbReference type="ChEBI" id="CHEBI:43474"/>
        <dbReference type="ChEBI" id="CHEBI:456216"/>
    </reaction>
</comment>
<dbReference type="PROSITE" id="PS00674">
    <property type="entry name" value="AAA"/>
    <property type="match status" value="1"/>
</dbReference>
<evidence type="ECO:0000256" key="2">
    <source>
        <dbReference type="ARBA" id="ARBA00007448"/>
    </source>
</evidence>
<feature type="domain" description="AAA+ ATPase" evidence="7">
    <location>
        <begin position="241"/>
        <end position="389"/>
    </location>
</feature>
<evidence type="ECO:0000256" key="4">
    <source>
        <dbReference type="ARBA" id="ARBA00022842"/>
    </source>
</evidence>
<keyword evidence="6" id="KW-0067">ATP-binding</keyword>
<keyword evidence="6" id="KW-0547">Nucleotide-binding</keyword>
<evidence type="ECO:0000256" key="1">
    <source>
        <dbReference type="ARBA" id="ARBA00001946"/>
    </source>
</evidence>
<sequence>MESRAGLPSIATLFSAYATITTFITLLQQAFNQFIPQRVQDYLYEKLEQWFRKSKSSPSLFTLVIEQSDELEGFRNHNQVFDACEKYLCSKLSNFANRLKVTRPRAEDMLAFSLAEGQEFREVYEGVEFTWNYIISSNENSERESQERRYFELTIEKKHKDKALNSYLPFVLNFYNEMQEKQKELKLHTLDKYGGWHAIEFKHPFTFDSLAMDPDMKKAITDDLDRFIKRKEFYKRIGRAWKRGYLLYGPPGTGKSSLVAAMANHLKFDVYDLQLSQVDDDATLRNLMVWTTNKSILVIEDIDCCSGLPNRRENMEVCSDDDQGSNGGDENWSASKISLSGLLNFLDGLWSSCGDERIIIFTTNQKDKLDPALLRPGRMDMHIHMSYLTMPGFRILASNYLDVSDDDDHPLLFKEIESLIGNVNITAAQVAEEILRSEDAEIALRGVIELLKKKKSERTKMK</sequence>
<keyword evidence="9" id="KW-1185">Reference proteome</keyword>
<evidence type="ECO:0000313" key="9">
    <source>
        <dbReference type="Proteomes" id="UP001153076"/>
    </source>
</evidence>
<dbReference type="PANTHER" id="PTHR23070">
    <property type="entry name" value="BCS1 AAA-TYPE ATPASE"/>
    <property type="match status" value="1"/>
</dbReference>
<evidence type="ECO:0000256" key="3">
    <source>
        <dbReference type="ARBA" id="ARBA00022801"/>
    </source>
</evidence>
<dbReference type="Gene3D" id="3.40.50.300">
    <property type="entry name" value="P-loop containing nucleotide triphosphate hydrolases"/>
    <property type="match status" value="1"/>
</dbReference>
<dbReference type="SMART" id="SM00382">
    <property type="entry name" value="AAA"/>
    <property type="match status" value="1"/>
</dbReference>
<comment type="caution">
    <text evidence="8">The sequence shown here is derived from an EMBL/GenBank/DDBJ whole genome shotgun (WGS) entry which is preliminary data.</text>
</comment>
<dbReference type="InterPro" id="IPR025753">
    <property type="entry name" value="AAA_N_dom"/>
</dbReference>
<dbReference type="EMBL" id="JAKOGI010000115">
    <property type="protein sequence ID" value="KAJ8443662.1"/>
    <property type="molecule type" value="Genomic_DNA"/>
</dbReference>
<dbReference type="Pfam" id="PF25568">
    <property type="entry name" value="AAA_lid_At3g28540"/>
    <property type="match status" value="1"/>
</dbReference>
<dbReference type="GO" id="GO:0006950">
    <property type="term" value="P:response to stress"/>
    <property type="evidence" value="ECO:0007669"/>
    <property type="project" value="UniProtKB-ARBA"/>
</dbReference>
<dbReference type="GO" id="GO:0016887">
    <property type="term" value="F:ATP hydrolysis activity"/>
    <property type="evidence" value="ECO:0007669"/>
    <property type="project" value="InterPro"/>
</dbReference>
<comment type="cofactor">
    <cofactor evidence="1">
        <name>Mg(2+)</name>
        <dbReference type="ChEBI" id="CHEBI:18420"/>
    </cofactor>
</comment>
<keyword evidence="3" id="KW-0378">Hydrolase</keyword>
<dbReference type="Pfam" id="PF14363">
    <property type="entry name" value="AAA_assoc"/>
    <property type="match status" value="1"/>
</dbReference>
<accession>A0A9Q1KI51</accession>
<evidence type="ECO:0000256" key="6">
    <source>
        <dbReference type="RuleBase" id="RU003651"/>
    </source>
</evidence>
<proteinExistence type="inferred from homology"/>
<dbReference type="InterPro" id="IPR050747">
    <property type="entry name" value="Mitochondrial_chaperone_BCS1"/>
</dbReference>
<organism evidence="8 9">
    <name type="scientific">Carnegiea gigantea</name>
    <dbReference type="NCBI Taxonomy" id="171969"/>
    <lineage>
        <taxon>Eukaryota</taxon>
        <taxon>Viridiplantae</taxon>
        <taxon>Streptophyta</taxon>
        <taxon>Embryophyta</taxon>
        <taxon>Tracheophyta</taxon>
        <taxon>Spermatophyta</taxon>
        <taxon>Magnoliopsida</taxon>
        <taxon>eudicotyledons</taxon>
        <taxon>Gunneridae</taxon>
        <taxon>Pentapetalae</taxon>
        <taxon>Caryophyllales</taxon>
        <taxon>Cactineae</taxon>
        <taxon>Cactaceae</taxon>
        <taxon>Cactoideae</taxon>
        <taxon>Echinocereeae</taxon>
        <taxon>Carnegiea</taxon>
    </lineage>
</organism>
<dbReference type="InterPro" id="IPR003959">
    <property type="entry name" value="ATPase_AAA_core"/>
</dbReference>
<dbReference type="InterPro" id="IPR003960">
    <property type="entry name" value="ATPase_AAA_CS"/>
</dbReference>